<dbReference type="HAMAP" id="MF_00422">
    <property type="entry name" value="SecE"/>
    <property type="match status" value="1"/>
</dbReference>
<gene>
    <name evidence="9" type="primary">secE</name>
    <name evidence="10" type="ORF">SAMN05421753_101317</name>
</gene>
<dbReference type="PANTHER" id="PTHR33910:SF1">
    <property type="entry name" value="PROTEIN TRANSLOCASE SUBUNIT SECE"/>
    <property type="match status" value="1"/>
</dbReference>
<keyword evidence="3 9" id="KW-1003">Cell membrane</keyword>
<keyword evidence="5 9" id="KW-0653">Protein transport</keyword>
<dbReference type="InterPro" id="IPR038379">
    <property type="entry name" value="SecE_sf"/>
</dbReference>
<keyword evidence="11" id="KW-1185">Reference proteome</keyword>
<dbReference type="Pfam" id="PF00584">
    <property type="entry name" value="SecE"/>
    <property type="match status" value="1"/>
</dbReference>
<dbReference type="AlphaFoldDB" id="A0A1I3BB14"/>
<keyword evidence="8 9" id="KW-0472">Membrane</keyword>
<dbReference type="GO" id="GO:0005886">
    <property type="term" value="C:plasma membrane"/>
    <property type="evidence" value="ECO:0007669"/>
    <property type="project" value="UniProtKB-UniRule"/>
</dbReference>
<evidence type="ECO:0000256" key="9">
    <source>
        <dbReference type="HAMAP-Rule" id="MF_00422"/>
    </source>
</evidence>
<evidence type="ECO:0000256" key="8">
    <source>
        <dbReference type="ARBA" id="ARBA00023136"/>
    </source>
</evidence>
<evidence type="ECO:0000256" key="1">
    <source>
        <dbReference type="ARBA" id="ARBA00004370"/>
    </source>
</evidence>
<feature type="transmembrane region" description="Helical" evidence="9">
    <location>
        <begin position="65"/>
        <end position="89"/>
    </location>
</feature>
<dbReference type="GO" id="GO:0065002">
    <property type="term" value="P:intracellular protein transmembrane transport"/>
    <property type="evidence" value="ECO:0007669"/>
    <property type="project" value="UniProtKB-UniRule"/>
</dbReference>
<keyword evidence="2 9" id="KW-0813">Transport</keyword>
<feature type="transmembrane region" description="Helical" evidence="9">
    <location>
        <begin position="109"/>
        <end position="131"/>
    </location>
</feature>
<dbReference type="GO" id="GO:0008320">
    <property type="term" value="F:protein transmembrane transporter activity"/>
    <property type="evidence" value="ECO:0007669"/>
    <property type="project" value="UniProtKB-UniRule"/>
</dbReference>
<evidence type="ECO:0000313" key="11">
    <source>
        <dbReference type="Proteomes" id="UP000199518"/>
    </source>
</evidence>
<reference evidence="11" key="1">
    <citation type="submission" date="2016-10" db="EMBL/GenBank/DDBJ databases">
        <authorList>
            <person name="Varghese N."/>
            <person name="Submissions S."/>
        </authorList>
    </citation>
    <scope>NUCLEOTIDE SEQUENCE [LARGE SCALE GENOMIC DNA]</scope>
    <source>
        <strain evidence="11">DSM 26348</strain>
    </source>
</reference>
<evidence type="ECO:0000256" key="2">
    <source>
        <dbReference type="ARBA" id="ARBA00022448"/>
    </source>
</evidence>
<keyword evidence="7 9" id="KW-0811">Translocation</keyword>
<protein>
    <recommendedName>
        <fullName evidence="9">Protein translocase subunit SecE</fullName>
    </recommendedName>
</protein>
<dbReference type="NCBIfam" id="TIGR00964">
    <property type="entry name" value="secE_bact"/>
    <property type="match status" value="1"/>
</dbReference>
<dbReference type="GO" id="GO:0043952">
    <property type="term" value="P:protein transport by the Sec complex"/>
    <property type="evidence" value="ECO:0007669"/>
    <property type="project" value="UniProtKB-UniRule"/>
</dbReference>
<dbReference type="STRING" id="1576369.SAMN05421753_101317"/>
<dbReference type="Gene3D" id="1.20.5.1030">
    <property type="entry name" value="Preprotein translocase secy subunit"/>
    <property type="match status" value="1"/>
</dbReference>
<dbReference type="OrthoDB" id="284370at2"/>
<dbReference type="InterPro" id="IPR005807">
    <property type="entry name" value="SecE_bac"/>
</dbReference>
<dbReference type="RefSeq" id="WP_092047298.1">
    <property type="nucleotide sequence ID" value="NZ_FOQD01000001.1"/>
</dbReference>
<evidence type="ECO:0000256" key="6">
    <source>
        <dbReference type="ARBA" id="ARBA00022989"/>
    </source>
</evidence>
<comment type="similarity">
    <text evidence="9">Belongs to the SecE/SEC61-gamma family.</text>
</comment>
<dbReference type="EMBL" id="FOQD01000001">
    <property type="protein sequence ID" value="SFH58891.1"/>
    <property type="molecule type" value="Genomic_DNA"/>
</dbReference>
<accession>A0A1I3BB14</accession>
<evidence type="ECO:0000256" key="7">
    <source>
        <dbReference type="ARBA" id="ARBA00023010"/>
    </source>
</evidence>
<proteinExistence type="inferred from homology"/>
<comment type="subunit">
    <text evidence="9">Component of the Sec protein translocase complex. Heterotrimer consisting of SecY, SecE and SecG subunits. The heterotrimers can form oligomers, although 1 heterotrimer is thought to be able to translocate proteins. Interacts with the ribosome. Interacts with SecDF, and other proteins may be involved. Interacts with SecA.</text>
</comment>
<comment type="function">
    <text evidence="9">Essential subunit of the Sec protein translocation channel SecYEG. Clamps together the 2 halves of SecY. May contact the channel plug during translocation.</text>
</comment>
<evidence type="ECO:0000313" key="10">
    <source>
        <dbReference type="EMBL" id="SFH58891.1"/>
    </source>
</evidence>
<evidence type="ECO:0000256" key="3">
    <source>
        <dbReference type="ARBA" id="ARBA00022475"/>
    </source>
</evidence>
<dbReference type="GO" id="GO:0009306">
    <property type="term" value="P:protein secretion"/>
    <property type="evidence" value="ECO:0007669"/>
    <property type="project" value="UniProtKB-UniRule"/>
</dbReference>
<dbReference type="PANTHER" id="PTHR33910">
    <property type="entry name" value="PROTEIN TRANSLOCASE SUBUNIT SECE"/>
    <property type="match status" value="1"/>
</dbReference>
<dbReference type="Proteomes" id="UP000199518">
    <property type="component" value="Unassembled WGS sequence"/>
</dbReference>
<dbReference type="InterPro" id="IPR001901">
    <property type="entry name" value="Translocase_SecE/Sec61-g"/>
</dbReference>
<evidence type="ECO:0000256" key="5">
    <source>
        <dbReference type="ARBA" id="ARBA00022927"/>
    </source>
</evidence>
<keyword evidence="4 9" id="KW-0812">Transmembrane</keyword>
<keyword evidence="6 9" id="KW-1133">Transmembrane helix</keyword>
<dbReference type="GO" id="GO:0006605">
    <property type="term" value="P:protein targeting"/>
    <property type="evidence" value="ECO:0007669"/>
    <property type="project" value="UniProtKB-UniRule"/>
</dbReference>
<comment type="caution">
    <text evidence="9">Lacks conserved residue(s) required for the propagation of feature annotation.</text>
</comment>
<evidence type="ECO:0000256" key="4">
    <source>
        <dbReference type="ARBA" id="ARBA00022692"/>
    </source>
</evidence>
<comment type="subcellular location">
    <subcellularLocation>
        <location evidence="1">Membrane</location>
    </subcellularLocation>
</comment>
<organism evidence="10 11">
    <name type="scientific">Planctomicrobium piriforme</name>
    <dbReference type="NCBI Taxonomy" id="1576369"/>
    <lineage>
        <taxon>Bacteria</taxon>
        <taxon>Pseudomonadati</taxon>
        <taxon>Planctomycetota</taxon>
        <taxon>Planctomycetia</taxon>
        <taxon>Planctomycetales</taxon>
        <taxon>Planctomycetaceae</taxon>
        <taxon>Planctomicrobium</taxon>
    </lineage>
</organism>
<feature type="transmembrane region" description="Helical" evidence="9">
    <location>
        <begin position="27"/>
        <end position="45"/>
    </location>
</feature>
<sequence length="148" mass="16254">MAKAKAESSFAATLVQPRVFKPNQGRIVRQVTFAVVAGVFVIGAWRLHATILSDYASGVRWGVPTVVAVVGLWLAFALVNWPTFANFLISVEAEMDKVSWASLDYLKRATAVVLVTMLVLGAYLFFCDIFWQQLFGFIGFLDMSAPGS</sequence>
<name>A0A1I3BB14_9PLAN</name>